<evidence type="ECO:0000256" key="3">
    <source>
        <dbReference type="ARBA" id="ARBA00023002"/>
    </source>
</evidence>
<accession>A0A081P4Y9</accession>
<evidence type="ECO:0000313" key="7">
    <source>
        <dbReference type="EMBL" id="KEQ25762.1"/>
    </source>
</evidence>
<dbReference type="SUPFAM" id="SSF51905">
    <property type="entry name" value="FAD/NAD(P)-binding domain"/>
    <property type="match status" value="1"/>
</dbReference>
<dbReference type="Pfam" id="PF01266">
    <property type="entry name" value="DAO"/>
    <property type="match status" value="1"/>
</dbReference>
<dbReference type="EMBL" id="JNVM01000010">
    <property type="protein sequence ID" value="KEQ25762.1"/>
    <property type="molecule type" value="Genomic_DNA"/>
</dbReference>
<evidence type="ECO:0000313" key="8">
    <source>
        <dbReference type="Proteomes" id="UP000028123"/>
    </source>
</evidence>
<dbReference type="AlphaFoldDB" id="A0A081P4Y9"/>
<dbReference type="GO" id="GO:0009228">
    <property type="term" value="P:thiamine biosynthetic process"/>
    <property type="evidence" value="ECO:0007669"/>
    <property type="project" value="UniProtKB-KW"/>
</dbReference>
<comment type="caution">
    <text evidence="7">The sequence shown here is derived from an EMBL/GenBank/DDBJ whole genome shotgun (WGS) entry which is preliminary data.</text>
</comment>
<evidence type="ECO:0000256" key="4">
    <source>
        <dbReference type="ARBA" id="ARBA00049872"/>
    </source>
</evidence>
<dbReference type="UniPathway" id="UPA00060"/>
<dbReference type="PANTHER" id="PTHR13847">
    <property type="entry name" value="SARCOSINE DEHYDROGENASE-RELATED"/>
    <property type="match status" value="1"/>
</dbReference>
<keyword evidence="8" id="KW-1185">Reference proteome</keyword>
<name>A0A081P4Y9_9BACL</name>
<evidence type="ECO:0000256" key="2">
    <source>
        <dbReference type="ARBA" id="ARBA00022977"/>
    </source>
</evidence>
<dbReference type="OrthoDB" id="9794226at2"/>
<protein>
    <recommendedName>
        <fullName evidence="5">glycine oxidase</fullName>
        <ecNumber evidence="5">1.4.3.19</ecNumber>
    </recommendedName>
</protein>
<gene>
    <name evidence="7" type="ORF">ET33_03370</name>
</gene>
<keyword evidence="3" id="KW-0560">Oxidoreductase</keyword>
<dbReference type="EC" id="1.4.3.19" evidence="5"/>
<evidence type="ECO:0000256" key="5">
    <source>
        <dbReference type="ARBA" id="ARBA00050018"/>
    </source>
</evidence>
<comment type="catalytic activity">
    <reaction evidence="4">
        <text>glycine + O2 + H2O = glyoxylate + H2O2 + NH4(+)</text>
        <dbReference type="Rhea" id="RHEA:11532"/>
        <dbReference type="ChEBI" id="CHEBI:15377"/>
        <dbReference type="ChEBI" id="CHEBI:15379"/>
        <dbReference type="ChEBI" id="CHEBI:16240"/>
        <dbReference type="ChEBI" id="CHEBI:28938"/>
        <dbReference type="ChEBI" id="CHEBI:36655"/>
        <dbReference type="ChEBI" id="CHEBI:57305"/>
        <dbReference type="EC" id="1.4.3.19"/>
    </reaction>
</comment>
<dbReference type="InterPro" id="IPR012727">
    <property type="entry name" value="Gly_oxidase_ThiO"/>
</dbReference>
<dbReference type="GO" id="GO:0050660">
    <property type="term" value="F:flavin adenine dinucleotide binding"/>
    <property type="evidence" value="ECO:0007669"/>
    <property type="project" value="InterPro"/>
</dbReference>
<dbReference type="SUPFAM" id="SSF54373">
    <property type="entry name" value="FAD-linked reductases, C-terminal domain"/>
    <property type="match status" value="1"/>
</dbReference>
<dbReference type="GO" id="GO:0009229">
    <property type="term" value="P:thiamine diphosphate biosynthetic process"/>
    <property type="evidence" value="ECO:0007669"/>
    <property type="project" value="UniProtKB-UniPathway"/>
</dbReference>
<evidence type="ECO:0000256" key="1">
    <source>
        <dbReference type="ARBA" id="ARBA00004948"/>
    </source>
</evidence>
<dbReference type="Proteomes" id="UP000028123">
    <property type="component" value="Unassembled WGS sequence"/>
</dbReference>
<organism evidence="7 8">
    <name type="scientific">Paenibacillus tyrfis</name>
    <dbReference type="NCBI Taxonomy" id="1501230"/>
    <lineage>
        <taxon>Bacteria</taxon>
        <taxon>Bacillati</taxon>
        <taxon>Bacillota</taxon>
        <taxon>Bacilli</taxon>
        <taxon>Bacillales</taxon>
        <taxon>Paenibacillaceae</taxon>
        <taxon>Paenibacillus</taxon>
    </lineage>
</organism>
<reference evidence="7 8" key="1">
    <citation type="submission" date="2014-06" db="EMBL/GenBank/DDBJ databases">
        <title>Draft genome sequence of Paenibacillus sp. MSt1.</title>
        <authorList>
            <person name="Aw Y.K."/>
            <person name="Ong K.S."/>
            <person name="Gan H.M."/>
            <person name="Lee S.M."/>
        </authorList>
    </citation>
    <scope>NUCLEOTIDE SEQUENCE [LARGE SCALE GENOMIC DNA]</scope>
    <source>
        <strain evidence="7 8">MSt1</strain>
    </source>
</reference>
<dbReference type="GO" id="GO:0005737">
    <property type="term" value="C:cytoplasm"/>
    <property type="evidence" value="ECO:0007669"/>
    <property type="project" value="TreeGrafter"/>
</dbReference>
<dbReference type="NCBIfam" id="TIGR02352">
    <property type="entry name" value="thiamin_ThiO"/>
    <property type="match status" value="1"/>
</dbReference>
<dbReference type="PANTHER" id="PTHR13847:SF289">
    <property type="entry name" value="GLYCINE OXIDASE"/>
    <property type="match status" value="1"/>
</dbReference>
<keyword evidence="2" id="KW-0784">Thiamine biosynthesis</keyword>
<dbReference type="GO" id="GO:0043799">
    <property type="term" value="F:glycine oxidase activity"/>
    <property type="evidence" value="ECO:0007669"/>
    <property type="project" value="UniProtKB-EC"/>
</dbReference>
<comment type="pathway">
    <text evidence="1">Cofactor biosynthesis; thiamine diphosphate biosynthesis.</text>
</comment>
<dbReference type="Gene3D" id="3.30.9.10">
    <property type="entry name" value="D-Amino Acid Oxidase, subunit A, domain 2"/>
    <property type="match status" value="1"/>
</dbReference>
<proteinExistence type="predicted"/>
<evidence type="ECO:0000259" key="6">
    <source>
        <dbReference type="Pfam" id="PF01266"/>
    </source>
</evidence>
<sequence length="382" mass="40614">MSTDSSHSGTKPTVIIVGGGIIGCSAAYELSKAGFACTLIEKGALNQEASIAAAGMLGAQSETHRPGPYYELCRLSQQLYRAWTDELEQVSGLTAQYVAEGIIRAALTEEDEAELRGRLSWIQDAEWVQPAEMLKLEPELTAAVHGGLYLPADHHVHPVWLAKTLQAAIARQGCTIREWTPVIRLLTEPGSGRIRGVQTSEGPLYADLVVLATGAWSPALTESLGLSLPMFPVKGQCISLKTEAPLIRSTVFTKGCYVVPKRDGSYIVGATQTEAGFDKRPIARVIGELHAKAAALLPRLADAEFVSTWAGLRPGTRDALPFLGTWDAAPGLIFATGHYRNGILLAPATARIVAELAQGRPTSADLAPFTPARAAADTAAVL</sequence>
<dbReference type="InterPro" id="IPR006076">
    <property type="entry name" value="FAD-dep_OxRdtase"/>
</dbReference>
<dbReference type="eggNOG" id="COG0665">
    <property type="taxonomic scope" value="Bacteria"/>
</dbReference>
<feature type="domain" description="FAD dependent oxidoreductase" evidence="6">
    <location>
        <begin position="14"/>
        <end position="356"/>
    </location>
</feature>
<dbReference type="RefSeq" id="WP_036682365.1">
    <property type="nucleotide sequence ID" value="NZ_JNVM01000010.1"/>
</dbReference>
<dbReference type="Gene3D" id="3.50.50.60">
    <property type="entry name" value="FAD/NAD(P)-binding domain"/>
    <property type="match status" value="1"/>
</dbReference>
<dbReference type="InterPro" id="IPR036188">
    <property type="entry name" value="FAD/NAD-bd_sf"/>
</dbReference>